<comment type="cofactor">
    <cofactor evidence="1">
        <name>Mn(2+)</name>
        <dbReference type="ChEBI" id="CHEBI:29035"/>
    </cofactor>
</comment>
<dbReference type="Proteomes" id="UP000195080">
    <property type="component" value="Chromosome"/>
</dbReference>
<dbReference type="Pfam" id="PF01139">
    <property type="entry name" value="RtcB"/>
    <property type="match status" value="2"/>
</dbReference>
<reference evidence="11" key="1">
    <citation type="submission" date="2017-05" db="EMBL/GenBank/DDBJ databases">
        <title>The Genome Sequence of EEnterococcus faecalis 9F2_4866.</title>
        <authorList>
            <consortium name="The Broad Institute Genomics Platform"/>
            <consortium name="The Broad Institute Genomic Center for Infectious Diseases"/>
            <person name="Earl A."/>
            <person name="Manson A."/>
            <person name="Schwartman J."/>
            <person name="Gilmore M."/>
            <person name="Abouelleil A."/>
            <person name="Cao P."/>
            <person name="Chapman S."/>
            <person name="Cusick C."/>
            <person name="Shea T."/>
            <person name="Young S."/>
            <person name="Neafsey D."/>
            <person name="Nusbaum C."/>
            <person name="Birren B."/>
        </authorList>
    </citation>
    <scope>NUCLEOTIDE SEQUENCE [LARGE SCALE GENOMIC DNA]</scope>
    <source>
        <strain evidence="11">12C11_DIV0727</strain>
    </source>
</reference>
<protein>
    <recommendedName>
        <fullName evidence="2">3'-phosphate/5'-hydroxy nucleic acid ligase</fullName>
        <ecNumber evidence="2">6.5.1.8</ecNumber>
    </recommendedName>
</protein>
<evidence type="ECO:0000256" key="1">
    <source>
        <dbReference type="ARBA" id="ARBA00001936"/>
    </source>
</evidence>
<keyword evidence="3" id="KW-0436">Ligase</keyword>
<keyword evidence="6" id="KW-0692">RNA repair</keyword>
<evidence type="ECO:0000313" key="10">
    <source>
        <dbReference type="EMBL" id="WYJ87727.1"/>
    </source>
</evidence>
<keyword evidence="5" id="KW-0547">Nucleotide-binding</keyword>
<accession>A0ABZ2T8M0</accession>
<dbReference type="PANTHER" id="PTHR43749">
    <property type="entry name" value="RNA-SPLICING LIGASE RTCB"/>
    <property type="match status" value="1"/>
</dbReference>
<proteinExistence type="predicted"/>
<comment type="catalytic activity">
    <reaction evidence="9">
        <text>a 3'-end 3'-phospho-ribonucleotide-RNA + a 5'-end dephospho-ribonucleoside-RNA + GTP = a ribonucleotidyl-ribonucleotide-RNA + GMP + diphosphate</text>
        <dbReference type="Rhea" id="RHEA:68076"/>
        <dbReference type="Rhea" id="RHEA-COMP:10463"/>
        <dbReference type="Rhea" id="RHEA-COMP:13936"/>
        <dbReference type="Rhea" id="RHEA-COMP:17355"/>
        <dbReference type="ChEBI" id="CHEBI:33019"/>
        <dbReference type="ChEBI" id="CHEBI:37565"/>
        <dbReference type="ChEBI" id="CHEBI:58115"/>
        <dbReference type="ChEBI" id="CHEBI:83062"/>
        <dbReference type="ChEBI" id="CHEBI:138284"/>
        <dbReference type="ChEBI" id="CHEBI:173118"/>
        <dbReference type="EC" id="6.5.1.8"/>
    </reaction>
</comment>
<keyword evidence="7" id="KW-0342">GTP-binding</keyword>
<evidence type="ECO:0000256" key="9">
    <source>
        <dbReference type="ARBA" id="ARBA00047746"/>
    </source>
</evidence>
<reference evidence="10 11" key="2">
    <citation type="submission" date="2024-03" db="EMBL/GenBank/DDBJ databases">
        <title>The Genome Sequence of Enterococcus sp. DIV0727d.</title>
        <authorList>
            <consortium name="The Broad Institute Genomics Platform"/>
            <consortium name="The Broad Institute Microbial Omics Core"/>
            <consortium name="The Broad Institute Genomic Center for Infectious Diseases"/>
            <person name="Earl A."/>
            <person name="Manson A."/>
            <person name="Gilmore M."/>
            <person name="Schwartman J."/>
            <person name="Shea T."/>
            <person name="Abouelleil A."/>
            <person name="Cao P."/>
            <person name="Chapman S."/>
            <person name="Cusick C."/>
            <person name="Young S."/>
            <person name="Neafsey D."/>
            <person name="Nusbaum C."/>
            <person name="Birren B."/>
        </authorList>
    </citation>
    <scope>NUCLEOTIDE SEQUENCE [LARGE SCALE GENOMIC DNA]</scope>
    <source>
        <strain evidence="10 11">12C11_DIV0727</strain>
    </source>
</reference>
<keyword evidence="11" id="KW-1185">Reference proteome</keyword>
<dbReference type="InterPro" id="IPR001233">
    <property type="entry name" value="RtcB"/>
</dbReference>
<evidence type="ECO:0000313" key="11">
    <source>
        <dbReference type="Proteomes" id="UP000195080"/>
    </source>
</evidence>
<keyword evidence="8" id="KW-0464">Manganese</keyword>
<keyword evidence="4" id="KW-0479">Metal-binding</keyword>
<evidence type="ECO:0000256" key="2">
    <source>
        <dbReference type="ARBA" id="ARBA00012726"/>
    </source>
</evidence>
<sequence>MEEKETNKAAKECGRHFAFQTIKRERGIRMLTIKGKYNEAQVFTDMLDDNTIGQIMSLCNQEFAKESQIRIMPDTHSGSGCVIGTTMTIKDKVVPNLVGVDIGCGLHVVKLNKSIKTNFDKLDRIIRTRIPSGSKSHDKKQHEFELGKIHAPIHKGWALRSLGTLGGGNHFIEVNEGTDGLYLVIHSGSRVLGKEIAEYHQEVAYQKLSQQRKALKIAATHAKQKGDTERAHELQLARESVKMPYELSYVTADDLTNYLEDMKIAQAYAAMNRKIMAETILKGMKWKKAVIESFDCPHNYIDLENNLLRKGAVSAKLGEKIIVPLNMKDGSILATGIGNQDWNQSGPHGAGRLLSRSQAKAKISLESYQHAMKHVWTTSVSKKTIDEAPKAYKPKKQLMEDVKETMIIQEVIRPLYNFKG</sequence>
<organism evidence="10 11">
    <name type="scientific">Candidatus Enterococcus lemimoniae</name>
    <dbReference type="NCBI Taxonomy" id="1834167"/>
    <lineage>
        <taxon>Bacteria</taxon>
        <taxon>Bacillati</taxon>
        <taxon>Bacillota</taxon>
        <taxon>Bacilli</taxon>
        <taxon>Lactobacillales</taxon>
        <taxon>Enterococcaceae</taxon>
        <taxon>Enterococcus</taxon>
    </lineage>
</organism>
<dbReference type="SUPFAM" id="SSF103365">
    <property type="entry name" value="Hypothetical protein PH1602"/>
    <property type="match status" value="1"/>
</dbReference>
<name>A0ABZ2T8M0_9ENTE</name>
<evidence type="ECO:0000256" key="3">
    <source>
        <dbReference type="ARBA" id="ARBA00022598"/>
    </source>
</evidence>
<dbReference type="EMBL" id="CP147248">
    <property type="protein sequence ID" value="WYJ87727.1"/>
    <property type="molecule type" value="Genomic_DNA"/>
</dbReference>
<dbReference type="PANTHER" id="PTHR43749:SF2">
    <property type="entry name" value="RNA-SPLICING LIGASE RTCB"/>
    <property type="match status" value="1"/>
</dbReference>
<dbReference type="InterPro" id="IPR052915">
    <property type="entry name" value="RtcB-like"/>
</dbReference>
<evidence type="ECO:0000256" key="5">
    <source>
        <dbReference type="ARBA" id="ARBA00022741"/>
    </source>
</evidence>
<dbReference type="Gene3D" id="3.90.1860.10">
    <property type="entry name" value="tRNA-splicing ligase RtcB"/>
    <property type="match status" value="1"/>
</dbReference>
<evidence type="ECO:0000256" key="7">
    <source>
        <dbReference type="ARBA" id="ARBA00023134"/>
    </source>
</evidence>
<dbReference type="EC" id="6.5.1.8" evidence="2"/>
<evidence type="ECO:0000256" key="8">
    <source>
        <dbReference type="ARBA" id="ARBA00023211"/>
    </source>
</evidence>
<gene>
    <name evidence="10" type="ORF">A5866_002851</name>
</gene>
<evidence type="ECO:0000256" key="6">
    <source>
        <dbReference type="ARBA" id="ARBA00022800"/>
    </source>
</evidence>
<evidence type="ECO:0000256" key="4">
    <source>
        <dbReference type="ARBA" id="ARBA00022723"/>
    </source>
</evidence>
<dbReference type="InterPro" id="IPR036025">
    <property type="entry name" value="RtcB-like_sf"/>
</dbReference>